<accession>A0A0M3WMP7</accession>
<feature type="domain" description="MannoseP isomerase/GMP-like beta-helix" evidence="13">
    <location>
        <begin position="287"/>
        <end position="341"/>
    </location>
</feature>
<dbReference type="InterPro" id="IPR011051">
    <property type="entry name" value="RmlC_Cupin_sf"/>
</dbReference>
<dbReference type="EC" id="2.7.7.13" evidence="3"/>
<dbReference type="InterPro" id="IPR051161">
    <property type="entry name" value="Mannose-6P_isomerase_type2"/>
</dbReference>
<feature type="domain" description="Nucleotidyl transferase" evidence="11">
    <location>
        <begin position="1"/>
        <end position="280"/>
    </location>
</feature>
<dbReference type="InterPro" id="IPR005835">
    <property type="entry name" value="NTP_transferase_dom"/>
</dbReference>
<evidence type="ECO:0000256" key="4">
    <source>
        <dbReference type="ARBA" id="ARBA00022679"/>
    </source>
</evidence>
<dbReference type="InterPro" id="IPR001538">
    <property type="entry name" value="Man6P_isomerase-2_C"/>
</dbReference>
<dbReference type="InterPro" id="IPR029044">
    <property type="entry name" value="Nucleotide-diphossugar_trans"/>
</dbReference>
<keyword evidence="7" id="KW-0342">GTP-binding</keyword>
<dbReference type="EMBL" id="KM454907">
    <property type="protein sequence ID" value="AKL88156.1"/>
    <property type="molecule type" value="Genomic_DNA"/>
</dbReference>
<organism evidence="14">
    <name type="scientific">Yersinia pseudotuberculosis</name>
    <dbReference type="NCBI Taxonomy" id="633"/>
    <lineage>
        <taxon>Bacteria</taxon>
        <taxon>Pseudomonadati</taxon>
        <taxon>Pseudomonadota</taxon>
        <taxon>Gammaproteobacteria</taxon>
        <taxon>Enterobacterales</taxon>
        <taxon>Yersiniaceae</taxon>
        <taxon>Yersinia</taxon>
    </lineage>
</organism>
<dbReference type="InterPro" id="IPR049577">
    <property type="entry name" value="GMPP_N"/>
</dbReference>
<name>A0A0M3WMP7_YERPU</name>
<dbReference type="FunFam" id="3.90.550.10:FF:000046">
    <property type="entry name" value="Mannose-1-phosphate guanylyltransferase (GDP)"/>
    <property type="match status" value="1"/>
</dbReference>
<evidence type="ECO:0000256" key="3">
    <source>
        <dbReference type="ARBA" id="ARBA00012387"/>
    </source>
</evidence>
<evidence type="ECO:0000256" key="6">
    <source>
        <dbReference type="ARBA" id="ARBA00022741"/>
    </source>
</evidence>
<evidence type="ECO:0000256" key="10">
    <source>
        <dbReference type="SAM" id="Coils"/>
    </source>
</evidence>
<reference evidence="14" key="1">
    <citation type="submission" date="2014-08" db="EMBL/GenBank/DDBJ databases">
        <title>The O-antigen gene cluster sequence of Yersinia pseudotuberculosis serotype O:8.</title>
        <authorList>
            <person name="Kenyon J.J."/>
            <person name="Reeves P.R."/>
        </authorList>
    </citation>
    <scope>NUCLEOTIDE SEQUENCE</scope>
    <source>
        <strain evidence="14">151</strain>
    </source>
</reference>
<dbReference type="Gene3D" id="3.90.550.10">
    <property type="entry name" value="Spore Coat Polysaccharide Biosynthesis Protein SpsA, Chain A"/>
    <property type="match status" value="1"/>
</dbReference>
<dbReference type="CDD" id="cd02213">
    <property type="entry name" value="cupin_PMI_typeII_C"/>
    <property type="match status" value="1"/>
</dbReference>
<dbReference type="InterPro" id="IPR014710">
    <property type="entry name" value="RmlC-like_jellyroll"/>
</dbReference>
<dbReference type="SUPFAM" id="SSF51182">
    <property type="entry name" value="RmlC-like cupins"/>
    <property type="match status" value="1"/>
</dbReference>
<dbReference type="Gene3D" id="2.60.120.10">
    <property type="entry name" value="Jelly Rolls"/>
    <property type="match status" value="1"/>
</dbReference>
<comment type="catalytic activity">
    <reaction evidence="8">
        <text>alpha-D-mannose 1-phosphate + GTP + H(+) = GDP-alpha-D-mannose + diphosphate</text>
        <dbReference type="Rhea" id="RHEA:15229"/>
        <dbReference type="ChEBI" id="CHEBI:15378"/>
        <dbReference type="ChEBI" id="CHEBI:33019"/>
        <dbReference type="ChEBI" id="CHEBI:37565"/>
        <dbReference type="ChEBI" id="CHEBI:57527"/>
        <dbReference type="ChEBI" id="CHEBI:58409"/>
        <dbReference type="EC" id="2.7.7.13"/>
    </reaction>
</comment>
<gene>
    <name evidence="14" type="primary">manC</name>
</gene>
<evidence type="ECO:0000259" key="13">
    <source>
        <dbReference type="Pfam" id="PF22640"/>
    </source>
</evidence>
<dbReference type="GO" id="GO:0005525">
    <property type="term" value="F:GTP binding"/>
    <property type="evidence" value="ECO:0007669"/>
    <property type="project" value="UniProtKB-KW"/>
</dbReference>
<dbReference type="NCBIfam" id="TIGR01479">
    <property type="entry name" value="GMP_PMI"/>
    <property type="match status" value="1"/>
</dbReference>
<keyword evidence="10" id="KW-0175">Coiled coil</keyword>
<sequence length="464" mass="52257">MAGGTGSRLWPLSREQFPKQFLSLNESGKSMLQETILRLEKLDCYSPLIICNEVNRFVVAEQLRQIDMLDCKIVLEPVGRNTAPAIALAAEIILDEYPEEPLLLVLAADHLIESTDEFIESIIAGCELANANYLVTFGIVPTHPEIGYGYIKKGFSINELAFKIDAFVEKPDYKKAEKYISSGEYSWNSGMFVFKAKKYLQELECYSPEIYFSCRNAVKNRNIDMGFIRINETDFAKCPSDSIDFAVMEKTKDAVVIPIDVGWSDVGSWSSLWDVSLKDDKGNVHHGDIISIDSENNYIHATTGLVATLGIKDLIVISTDDALLISHKNDVQQVKNIVDKLKEKRSFLIKDHKTSFRPWGTICSIDSAPGYQVKRITVRPGEGLSLQLHHHRAEHWIVVSGIAKINIDGQESYLTENESVYIPIAKTHVLENPGKIDLEIIEVRSGKYLDEDDVIRIHDRYGRG</sequence>
<dbReference type="PANTHER" id="PTHR46390">
    <property type="entry name" value="MANNOSE-1-PHOSPHATE GUANYLYLTRANSFERASE"/>
    <property type="match status" value="1"/>
</dbReference>
<dbReference type="Pfam" id="PF22640">
    <property type="entry name" value="ManC_GMP_beta-helix"/>
    <property type="match status" value="1"/>
</dbReference>
<feature type="coiled-coil region" evidence="10">
    <location>
        <begin position="324"/>
        <end position="351"/>
    </location>
</feature>
<evidence type="ECO:0000256" key="7">
    <source>
        <dbReference type="ARBA" id="ARBA00023134"/>
    </source>
</evidence>
<evidence type="ECO:0000256" key="5">
    <source>
        <dbReference type="ARBA" id="ARBA00022695"/>
    </source>
</evidence>
<dbReference type="UniPathway" id="UPA00126">
    <property type="reaction ID" value="UER00930"/>
</dbReference>
<dbReference type="CDD" id="cd02509">
    <property type="entry name" value="GDP-M1P_Guanylyltransferase"/>
    <property type="match status" value="1"/>
</dbReference>
<dbReference type="Pfam" id="PF00483">
    <property type="entry name" value="NTP_transferase"/>
    <property type="match status" value="1"/>
</dbReference>
<proteinExistence type="inferred from homology"/>
<keyword evidence="6" id="KW-0547">Nucleotide-binding</keyword>
<dbReference type="GO" id="GO:0009298">
    <property type="term" value="P:GDP-mannose biosynthetic process"/>
    <property type="evidence" value="ECO:0007669"/>
    <property type="project" value="UniProtKB-UniPathway"/>
</dbReference>
<dbReference type="FunFam" id="2.60.120.10:FF:000032">
    <property type="entry name" value="Mannose-1-phosphate guanylyltransferase/mannose-6-phosphate isomerase"/>
    <property type="match status" value="1"/>
</dbReference>
<dbReference type="GO" id="GO:0004475">
    <property type="term" value="F:mannose-1-phosphate guanylyltransferase (GTP) activity"/>
    <property type="evidence" value="ECO:0007669"/>
    <property type="project" value="UniProtKB-EC"/>
</dbReference>
<evidence type="ECO:0000256" key="9">
    <source>
        <dbReference type="RuleBase" id="RU004190"/>
    </source>
</evidence>
<protein>
    <recommendedName>
        <fullName evidence="3">mannose-1-phosphate guanylyltransferase</fullName>
        <ecNumber evidence="3">2.7.7.13</ecNumber>
    </recommendedName>
</protein>
<keyword evidence="5 14" id="KW-0548">Nucleotidyltransferase</keyword>
<comment type="pathway">
    <text evidence="1">Nucleotide-sugar biosynthesis; GDP-alpha-D-mannose biosynthesis; GDP-alpha-D-mannose from alpha-D-mannose 1-phosphate (GTP route): step 1/1.</text>
</comment>
<feature type="domain" description="Mannose-6-phosphate isomerase type II C-terminal" evidence="12">
    <location>
        <begin position="349"/>
        <end position="459"/>
    </location>
</feature>
<dbReference type="RefSeq" id="WP_050116923.1">
    <property type="nucleotide sequence ID" value="NZ_AP031368.1"/>
</dbReference>
<evidence type="ECO:0000259" key="11">
    <source>
        <dbReference type="Pfam" id="PF00483"/>
    </source>
</evidence>
<evidence type="ECO:0000256" key="1">
    <source>
        <dbReference type="ARBA" id="ARBA00004823"/>
    </source>
</evidence>
<dbReference type="Pfam" id="PF01050">
    <property type="entry name" value="MannoseP_isomer"/>
    <property type="match status" value="1"/>
</dbReference>
<dbReference type="SUPFAM" id="SSF53448">
    <property type="entry name" value="Nucleotide-diphospho-sugar transferases"/>
    <property type="match status" value="1"/>
</dbReference>
<evidence type="ECO:0000256" key="8">
    <source>
        <dbReference type="ARBA" id="ARBA00047343"/>
    </source>
</evidence>
<comment type="similarity">
    <text evidence="2 9">Belongs to the mannose-6-phosphate isomerase type 2 family.</text>
</comment>
<dbReference type="PANTHER" id="PTHR46390:SF1">
    <property type="entry name" value="MANNOSE-1-PHOSPHATE GUANYLYLTRANSFERASE"/>
    <property type="match status" value="1"/>
</dbReference>
<keyword evidence="4 14" id="KW-0808">Transferase</keyword>
<dbReference type="AlphaFoldDB" id="A0A0M3WMP7"/>
<evidence type="ECO:0000313" key="14">
    <source>
        <dbReference type="EMBL" id="AKL88156.1"/>
    </source>
</evidence>
<dbReference type="InterPro" id="IPR054566">
    <property type="entry name" value="ManC/GMP-like_b-helix"/>
</dbReference>
<dbReference type="InterPro" id="IPR006375">
    <property type="entry name" value="Man1P_GuaTrfase/Man6P_Isoase"/>
</dbReference>
<evidence type="ECO:0000256" key="2">
    <source>
        <dbReference type="ARBA" id="ARBA00006115"/>
    </source>
</evidence>
<dbReference type="GO" id="GO:0000271">
    <property type="term" value="P:polysaccharide biosynthetic process"/>
    <property type="evidence" value="ECO:0007669"/>
    <property type="project" value="InterPro"/>
</dbReference>
<evidence type="ECO:0000259" key="12">
    <source>
        <dbReference type="Pfam" id="PF01050"/>
    </source>
</evidence>